<keyword evidence="2" id="KW-1185">Reference proteome</keyword>
<accession>G7YXF6</accession>
<name>G7YXF6_CLOSI</name>
<sequence length="446" mass="51670">MAFAELFIVGRCSLFWRNDNTETFMFTIADKSVNSCFGGFECFAFVCGDPASEELNSVELETIIPALMTDRLRAQECLEPWDKWTVCSQKYRRVSSIFCHRIFFEALKCNKDRISDPEFFEEMKRLYLQMRSEYRRTGVEKRVVRATGNNRSIGSRYNQIGDSRTYANATITAEVLKEVLLQQPNHFEEAQLRLVEALTWQLTTQQQIPSARSPTASRSSIMNLMLVQSSVYATSHELIQLLRILAGEVPTPWRYIFLVRRHEYRRLRGDLILTYALFEQGLANRFFTVDPANTRRGHGERQLLNDKNKTDPGNLGEAEESLVHMEHADGVLIFKEKEKVQLFLSELTKVISSFGVLVPMDFSRTRNVSKRLLHTVLFKQIRGVNKMEKLICSTSENPSNALPMGNTCSQFQFGINGHRRFMMLKQNCVVYDWMLQKRNQPLTYQL</sequence>
<reference evidence="1" key="1">
    <citation type="journal article" date="2011" name="Genome Biol.">
        <title>The draft genome of the carcinogenic human liver fluke Clonorchis sinensis.</title>
        <authorList>
            <person name="Wang X."/>
            <person name="Chen W."/>
            <person name="Huang Y."/>
            <person name="Sun J."/>
            <person name="Men J."/>
            <person name="Liu H."/>
            <person name="Luo F."/>
            <person name="Guo L."/>
            <person name="Lv X."/>
            <person name="Deng C."/>
            <person name="Zhou C."/>
            <person name="Fan Y."/>
            <person name="Li X."/>
            <person name="Huang L."/>
            <person name="Hu Y."/>
            <person name="Liang C."/>
            <person name="Hu X."/>
            <person name="Xu J."/>
            <person name="Yu X."/>
        </authorList>
    </citation>
    <scope>NUCLEOTIDE SEQUENCE [LARGE SCALE GENOMIC DNA]</scope>
    <source>
        <strain evidence="1">Henan</strain>
    </source>
</reference>
<proteinExistence type="predicted"/>
<gene>
    <name evidence="1" type="ORF">CLF_113003</name>
</gene>
<dbReference type="EMBL" id="DF144914">
    <property type="protein sequence ID" value="GAA57636.1"/>
    <property type="molecule type" value="Genomic_DNA"/>
</dbReference>
<dbReference type="Proteomes" id="UP000008909">
    <property type="component" value="Unassembled WGS sequence"/>
</dbReference>
<reference key="2">
    <citation type="submission" date="2011-10" db="EMBL/GenBank/DDBJ databases">
        <title>The genome and transcriptome sequence of Clonorchis sinensis provide insights into the carcinogenic liver fluke.</title>
        <authorList>
            <person name="Wang X."/>
            <person name="Huang Y."/>
            <person name="Chen W."/>
            <person name="Liu H."/>
            <person name="Guo L."/>
            <person name="Chen Y."/>
            <person name="Luo F."/>
            <person name="Zhou W."/>
            <person name="Sun J."/>
            <person name="Mao Q."/>
            <person name="Liang P."/>
            <person name="Zhou C."/>
            <person name="Tian Y."/>
            <person name="Men J."/>
            <person name="Lv X."/>
            <person name="Huang L."/>
            <person name="Zhou J."/>
            <person name="Hu Y."/>
            <person name="Li R."/>
            <person name="Zhang F."/>
            <person name="Lei H."/>
            <person name="Li X."/>
            <person name="Hu X."/>
            <person name="Liang C."/>
            <person name="Xu J."/>
            <person name="Wu Z."/>
            <person name="Yu X."/>
        </authorList>
    </citation>
    <scope>NUCLEOTIDE SEQUENCE</scope>
    <source>
        <strain>Henan</strain>
    </source>
</reference>
<protein>
    <submittedName>
        <fullName evidence="1">Uncharacterized protein</fullName>
    </submittedName>
</protein>
<dbReference type="AlphaFoldDB" id="G7YXF6"/>
<evidence type="ECO:0000313" key="2">
    <source>
        <dbReference type="Proteomes" id="UP000008909"/>
    </source>
</evidence>
<organism evidence="1 2">
    <name type="scientific">Clonorchis sinensis</name>
    <name type="common">Chinese liver fluke</name>
    <dbReference type="NCBI Taxonomy" id="79923"/>
    <lineage>
        <taxon>Eukaryota</taxon>
        <taxon>Metazoa</taxon>
        <taxon>Spiralia</taxon>
        <taxon>Lophotrochozoa</taxon>
        <taxon>Platyhelminthes</taxon>
        <taxon>Trematoda</taxon>
        <taxon>Digenea</taxon>
        <taxon>Opisthorchiida</taxon>
        <taxon>Opisthorchiata</taxon>
        <taxon>Opisthorchiidae</taxon>
        <taxon>Clonorchis</taxon>
    </lineage>
</organism>
<evidence type="ECO:0000313" key="1">
    <source>
        <dbReference type="EMBL" id="GAA57636.1"/>
    </source>
</evidence>